<dbReference type="AlphaFoldDB" id="A0CMB0"/>
<dbReference type="KEGG" id="ptm:GSPATT00008406001"/>
<dbReference type="GeneID" id="5025109"/>
<dbReference type="EMBL" id="CT868108">
    <property type="protein sequence ID" value="CAK71927.1"/>
    <property type="molecule type" value="Genomic_DNA"/>
</dbReference>
<keyword evidence="2" id="KW-1185">Reference proteome</keyword>
<protein>
    <recommendedName>
        <fullName evidence="3">Ubiquitin-like domain-containing protein</fullName>
    </recommendedName>
</protein>
<dbReference type="OrthoDB" id="310591at2759"/>
<dbReference type="HOGENOM" id="CLU_1491821_0_0_1"/>
<dbReference type="RefSeq" id="XP_001439324.1">
    <property type="nucleotide sequence ID" value="XM_001439287.1"/>
</dbReference>
<accession>A0CMB0</accession>
<organism evidence="1 2">
    <name type="scientific">Paramecium tetraurelia</name>
    <dbReference type="NCBI Taxonomy" id="5888"/>
    <lineage>
        <taxon>Eukaryota</taxon>
        <taxon>Sar</taxon>
        <taxon>Alveolata</taxon>
        <taxon>Ciliophora</taxon>
        <taxon>Intramacronucleata</taxon>
        <taxon>Oligohymenophorea</taxon>
        <taxon>Peniculida</taxon>
        <taxon>Parameciidae</taxon>
        <taxon>Paramecium</taxon>
    </lineage>
</organism>
<sequence length="181" mass="21004">MIQQNRYEIIIKPQEIRFEVELDVTVKVKDVFEEFKNLPNVQGVDVNNWTCFSVQRKKYLQIDEEIGNFQREILEINTQPQQLQQSQSPQVIENINVKIVIKDGAIDRMLDAVFKTNNTLDDVANTVQQYCALEIDNKTTAIDIFIFGQPYNDKVKRGKPMSDLQLKDNLTIDAKIRWIGG</sequence>
<gene>
    <name evidence="1" type="ORF">GSPATT00008406001</name>
</gene>
<evidence type="ECO:0000313" key="1">
    <source>
        <dbReference type="EMBL" id="CAK71927.1"/>
    </source>
</evidence>
<name>A0CMB0_PARTE</name>
<evidence type="ECO:0000313" key="2">
    <source>
        <dbReference type="Proteomes" id="UP000000600"/>
    </source>
</evidence>
<dbReference type="InParanoid" id="A0CMB0"/>
<dbReference type="Proteomes" id="UP000000600">
    <property type="component" value="Unassembled WGS sequence"/>
</dbReference>
<dbReference type="OMA" id="ANIQGVI"/>
<evidence type="ECO:0008006" key="3">
    <source>
        <dbReference type="Google" id="ProtNLM"/>
    </source>
</evidence>
<reference evidence="1 2" key="1">
    <citation type="journal article" date="2006" name="Nature">
        <title>Global trends of whole-genome duplications revealed by the ciliate Paramecium tetraurelia.</title>
        <authorList>
            <consortium name="Genoscope"/>
            <person name="Aury J.-M."/>
            <person name="Jaillon O."/>
            <person name="Duret L."/>
            <person name="Noel B."/>
            <person name="Jubin C."/>
            <person name="Porcel B.M."/>
            <person name="Segurens B."/>
            <person name="Daubin V."/>
            <person name="Anthouard V."/>
            <person name="Aiach N."/>
            <person name="Arnaiz O."/>
            <person name="Billaut A."/>
            <person name="Beisson J."/>
            <person name="Blanc I."/>
            <person name="Bouhouche K."/>
            <person name="Camara F."/>
            <person name="Duharcourt S."/>
            <person name="Guigo R."/>
            <person name="Gogendeau D."/>
            <person name="Katinka M."/>
            <person name="Keller A.-M."/>
            <person name="Kissmehl R."/>
            <person name="Klotz C."/>
            <person name="Koll F."/>
            <person name="Le Moue A."/>
            <person name="Lepere C."/>
            <person name="Malinsky S."/>
            <person name="Nowacki M."/>
            <person name="Nowak J.K."/>
            <person name="Plattner H."/>
            <person name="Poulain J."/>
            <person name="Ruiz F."/>
            <person name="Serrano V."/>
            <person name="Zagulski M."/>
            <person name="Dessen P."/>
            <person name="Betermier M."/>
            <person name="Weissenbach J."/>
            <person name="Scarpelli C."/>
            <person name="Schachter V."/>
            <person name="Sperling L."/>
            <person name="Meyer E."/>
            <person name="Cohen J."/>
            <person name="Wincker P."/>
        </authorList>
    </citation>
    <scope>NUCLEOTIDE SEQUENCE [LARGE SCALE GENOMIC DNA]</scope>
    <source>
        <strain evidence="1 2">Stock d4-2</strain>
    </source>
</reference>
<proteinExistence type="predicted"/>